<feature type="transmembrane region" description="Helical" evidence="6">
    <location>
        <begin position="410"/>
        <end position="431"/>
    </location>
</feature>
<dbReference type="PANTHER" id="PTHR21535:SF51">
    <property type="entry name" value="MANGANESE RESISTANCE PROTEIN MNR2"/>
    <property type="match status" value="1"/>
</dbReference>
<dbReference type="InterPro" id="IPR002523">
    <property type="entry name" value="MgTranspt_CorA/ZnTranspt_ZntB"/>
</dbReference>
<proteinExistence type="inferred from homology"/>
<evidence type="ECO:0000256" key="5">
    <source>
        <dbReference type="ARBA" id="ARBA00023136"/>
    </source>
</evidence>
<evidence type="ECO:0000256" key="1">
    <source>
        <dbReference type="ARBA" id="ARBA00004141"/>
    </source>
</evidence>
<dbReference type="FunFam" id="1.20.58.340:FF:000008">
    <property type="entry name" value="CorA family metal ion transporter"/>
    <property type="match status" value="1"/>
</dbReference>
<comment type="subcellular location">
    <subcellularLocation>
        <location evidence="1">Membrane</location>
        <topology evidence="1">Multi-pass membrane protein</topology>
    </subcellularLocation>
</comment>
<dbReference type="InterPro" id="IPR045863">
    <property type="entry name" value="CorA_TM1_TM2"/>
</dbReference>
<dbReference type="GO" id="GO:0000329">
    <property type="term" value="C:fungal-type vacuole membrane"/>
    <property type="evidence" value="ECO:0007669"/>
    <property type="project" value="TreeGrafter"/>
</dbReference>
<dbReference type="Pfam" id="PF01544">
    <property type="entry name" value="CorA"/>
    <property type="match status" value="1"/>
</dbReference>
<dbReference type="GO" id="GO:0010961">
    <property type="term" value="P:intracellular magnesium ion homeostasis"/>
    <property type="evidence" value="ECO:0007669"/>
    <property type="project" value="TreeGrafter"/>
</dbReference>
<sequence length="437" mass="50252">MSRAEEDVCFPLSDDGAVHGHIDFEELTEWAREQVEQKEDGATNLEWRHRKLSEPMLVNGKYRNRGGWTSYDRNDEDARPFRFTFFSDELQSTIHSPTLYELPQEDQSFQDLFTTGNTWWLDVNSPTDSEMKILSSAFGIHPLTCEDVSMEEQREKVELFRNYYLISFRSFQQDPNSDDYLEPVNMYIVVFRDGVLSFHFTPTPHPANVRRRIRQLRDYITVSSDWISYALIDDIVDAFSPLIHRIDYEVDLIDDNVLGIEEETHEKSKGSDISDSEQTNMLRRIGACRKKVMGLLRLLGSKADVVKGFAKRCNEQWDVAPRSEIGLYLGDIQDHIVTMVQNLNHYEKILSRSHSNYLAQININMTKVNNDTNDVLSRLTVVGTMLLPCSLVTGLWGMNVPVPGQESEGTTWFFGIVGCMALFFVLVYVLGRRSGVV</sequence>
<evidence type="ECO:0008006" key="9">
    <source>
        <dbReference type="Google" id="ProtNLM"/>
    </source>
</evidence>
<comment type="caution">
    <text evidence="7">The sequence shown here is derived from an EMBL/GenBank/DDBJ whole genome shotgun (WGS) entry which is preliminary data.</text>
</comment>
<dbReference type="SUPFAM" id="SSF143865">
    <property type="entry name" value="CorA soluble domain-like"/>
    <property type="match status" value="1"/>
</dbReference>
<keyword evidence="3 6" id="KW-0812">Transmembrane</keyword>
<dbReference type="GO" id="GO:0015095">
    <property type="term" value="F:magnesium ion transmembrane transporter activity"/>
    <property type="evidence" value="ECO:0007669"/>
    <property type="project" value="InterPro"/>
</dbReference>
<dbReference type="OMA" id="HIFQEKH"/>
<dbReference type="RefSeq" id="XP_040724646.1">
    <property type="nucleotide sequence ID" value="XM_040867858.1"/>
</dbReference>
<reference evidence="7 8" key="1">
    <citation type="submission" date="2016-07" db="EMBL/GenBank/DDBJ databases">
        <title>Pervasive Adenine N6-methylation of Active Genes in Fungi.</title>
        <authorList>
            <consortium name="DOE Joint Genome Institute"/>
            <person name="Mondo S.J."/>
            <person name="Dannebaum R.O."/>
            <person name="Kuo R.C."/>
            <person name="Labutti K."/>
            <person name="Haridas S."/>
            <person name="Kuo A."/>
            <person name="Salamov A."/>
            <person name="Ahrendt S.R."/>
            <person name="Lipzen A."/>
            <person name="Sullivan W."/>
            <person name="Andreopoulos W.B."/>
            <person name="Clum A."/>
            <person name="Lindquist E."/>
            <person name="Daum C."/>
            <person name="Ramamoorthy G.K."/>
            <person name="Gryganskyi A."/>
            <person name="Culley D."/>
            <person name="Magnuson J.K."/>
            <person name="James T.Y."/>
            <person name="O'Malley M.A."/>
            <person name="Stajich J.E."/>
            <person name="Spatafora J.W."/>
            <person name="Visel A."/>
            <person name="Grigoriev I.V."/>
        </authorList>
    </citation>
    <scope>NUCLEOTIDE SEQUENCE [LARGE SCALE GENOMIC DNA]</scope>
    <source>
        <strain evidence="7 8">12-1054</strain>
    </source>
</reference>
<feature type="transmembrane region" description="Helical" evidence="6">
    <location>
        <begin position="375"/>
        <end position="398"/>
    </location>
</feature>
<dbReference type="PANTHER" id="PTHR21535">
    <property type="entry name" value="MAGNESIUM AND COBALT TRANSPORT PROTEIN/MITOCHONDRIAL IMPORT INNER MEMBRANE TRANSLOCASE SUBUNIT TIM8"/>
    <property type="match status" value="1"/>
</dbReference>
<evidence type="ECO:0000256" key="6">
    <source>
        <dbReference type="SAM" id="Phobius"/>
    </source>
</evidence>
<evidence type="ECO:0000256" key="2">
    <source>
        <dbReference type="ARBA" id="ARBA00009765"/>
    </source>
</evidence>
<name>A0A1Y2FAU0_PROLT</name>
<dbReference type="STRING" id="56484.A0A1Y2FAU0"/>
<organism evidence="7 8">
    <name type="scientific">Protomyces lactucae-debilis</name>
    <dbReference type="NCBI Taxonomy" id="2754530"/>
    <lineage>
        <taxon>Eukaryota</taxon>
        <taxon>Fungi</taxon>
        <taxon>Dikarya</taxon>
        <taxon>Ascomycota</taxon>
        <taxon>Taphrinomycotina</taxon>
        <taxon>Taphrinomycetes</taxon>
        <taxon>Taphrinales</taxon>
        <taxon>Protomycetaceae</taxon>
        <taxon>Protomyces</taxon>
    </lineage>
</organism>
<evidence type="ECO:0000256" key="3">
    <source>
        <dbReference type="ARBA" id="ARBA00022692"/>
    </source>
</evidence>
<dbReference type="CDD" id="cd12829">
    <property type="entry name" value="Alr1p-like"/>
    <property type="match status" value="1"/>
</dbReference>
<dbReference type="OrthoDB" id="29879at2759"/>
<dbReference type="EMBL" id="MCFI01000012">
    <property type="protein sequence ID" value="ORY81001.1"/>
    <property type="molecule type" value="Genomic_DNA"/>
</dbReference>
<dbReference type="Proteomes" id="UP000193685">
    <property type="component" value="Unassembled WGS sequence"/>
</dbReference>
<dbReference type="GeneID" id="63784457"/>
<dbReference type="Gene3D" id="1.20.58.340">
    <property type="entry name" value="Magnesium transport protein CorA, transmembrane region"/>
    <property type="match status" value="2"/>
</dbReference>
<dbReference type="InterPro" id="IPR044089">
    <property type="entry name" value="Alr1-like"/>
</dbReference>
<accession>A0A1Y2FAU0</accession>
<dbReference type="FunFam" id="1.20.58.340:FF:000014">
    <property type="entry name" value="CorA family metal ion transporter"/>
    <property type="match status" value="1"/>
</dbReference>
<evidence type="ECO:0000313" key="7">
    <source>
        <dbReference type="EMBL" id="ORY81001.1"/>
    </source>
</evidence>
<evidence type="ECO:0000313" key="8">
    <source>
        <dbReference type="Proteomes" id="UP000193685"/>
    </source>
</evidence>
<keyword evidence="8" id="KW-1185">Reference proteome</keyword>
<dbReference type="AlphaFoldDB" id="A0A1Y2FAU0"/>
<comment type="similarity">
    <text evidence="2">Belongs to the CorA metal ion transporter (MIT) (TC 1.A.35) family.</text>
</comment>
<keyword evidence="4 6" id="KW-1133">Transmembrane helix</keyword>
<dbReference type="InterPro" id="IPR045861">
    <property type="entry name" value="CorA_cytoplasmic_dom"/>
</dbReference>
<dbReference type="Gene3D" id="3.30.460.20">
    <property type="entry name" value="CorA soluble domain-like"/>
    <property type="match status" value="1"/>
</dbReference>
<keyword evidence="5 6" id="KW-0472">Membrane</keyword>
<protein>
    <recommendedName>
        <fullName evidence="9">Cora-domain-containing protein</fullName>
    </recommendedName>
</protein>
<dbReference type="SUPFAM" id="SSF144083">
    <property type="entry name" value="Magnesium transport protein CorA, transmembrane region"/>
    <property type="match status" value="1"/>
</dbReference>
<evidence type="ECO:0000256" key="4">
    <source>
        <dbReference type="ARBA" id="ARBA00022989"/>
    </source>
</evidence>
<gene>
    <name evidence="7" type="ORF">BCR37DRAFT_348581</name>
</gene>